<dbReference type="RefSeq" id="WP_008382384.1">
    <property type="nucleotide sequence ID" value="NZ_BAOP01000080.1"/>
</dbReference>
<dbReference type="InterPro" id="IPR008490">
    <property type="entry name" value="Transposase_InsH_N"/>
</dbReference>
<dbReference type="Pfam" id="PF05598">
    <property type="entry name" value="DUF772"/>
    <property type="match status" value="1"/>
</dbReference>
<dbReference type="OrthoDB" id="4227096at2"/>
<feature type="domain" description="Transposase InsH N-terminal" evidence="2">
    <location>
        <begin position="20"/>
        <end position="111"/>
    </location>
</feature>
<evidence type="ECO:0000259" key="2">
    <source>
        <dbReference type="Pfam" id="PF05598"/>
    </source>
</evidence>
<feature type="region of interest" description="Disordered" evidence="1">
    <location>
        <begin position="291"/>
        <end position="313"/>
    </location>
</feature>
<sequence>MAKGYRTVDRDQQFLLPPSMREWLPADDPVWLVISLVDRLDTSELHALRKTGGVGRRGYDPDMLLTLLIWGWAHGERSSRTLERLCHRDIAFRVICGGDPPDHATIARFRAQASPVMPTLFTQVLAACAQLGMGKVGVVALDGVKIASNASTSKNRTEKSLVKAREAEVAALRDRLTETARSADTEHAANDADDDDGQSVPDELLRSDRLARIDEALQNVRALNKAAEDRQSTPIDFEALEAKRAAEQTARDEFVAQWKQEWADGSRPPGVVPIEARVEVAEAAVHTARVRHQARIDRRETEGGRGPRPAPVEQARAVRAARDRLDKAHADTAVWQAERDAEQHAWEQRKQRILINRVTCKPHRPTIDNLGNITDPQSRPMPLRGGGWVQGYNCQAVTTADGLIIATSVGDGPIDAPTFIPMMSKAVEAAAVLAEHRPPEHHAEPDQIGTLLADAGYLSEENITATGPARLIATAKSHKLPRDTSELIPPADDASPIEKMTYNLATRTGKALYSQ</sequence>
<accession>M3V0R4</accession>
<dbReference type="eggNOG" id="COG3666">
    <property type="taxonomic scope" value="Bacteria"/>
</dbReference>
<feature type="region of interest" description="Disordered" evidence="1">
    <location>
        <begin position="178"/>
        <end position="201"/>
    </location>
</feature>
<dbReference type="Proteomes" id="UP000035009">
    <property type="component" value="Unassembled WGS sequence"/>
</dbReference>
<dbReference type="AlphaFoldDB" id="M3V0R4"/>
<protein>
    <submittedName>
        <fullName evidence="3">Putative transposase</fullName>
    </submittedName>
</protein>
<evidence type="ECO:0000256" key="1">
    <source>
        <dbReference type="SAM" id="MobiDB-lite"/>
    </source>
</evidence>
<evidence type="ECO:0000313" key="4">
    <source>
        <dbReference type="Proteomes" id="UP000035009"/>
    </source>
</evidence>
<feature type="compositionally biased region" description="Basic and acidic residues" evidence="1">
    <location>
        <begin position="178"/>
        <end position="190"/>
    </location>
</feature>
<gene>
    <name evidence="3" type="ORF">GM1_080_00010</name>
</gene>
<comment type="caution">
    <text evidence="3">The sequence shown here is derived from an EMBL/GenBank/DDBJ whole genome shotgun (WGS) entry which is preliminary data.</text>
</comment>
<evidence type="ECO:0000313" key="3">
    <source>
        <dbReference type="EMBL" id="GAC82102.1"/>
    </source>
</evidence>
<dbReference type="PANTHER" id="PTHR33408">
    <property type="entry name" value="TRANSPOSASE"/>
    <property type="match status" value="1"/>
</dbReference>
<feature type="non-terminal residue" evidence="3">
    <location>
        <position position="515"/>
    </location>
</feature>
<name>M3V0R4_GORML</name>
<organism evidence="3 4">
    <name type="scientific">Gordonia malaquae NBRC 108250</name>
    <dbReference type="NCBI Taxonomy" id="1223542"/>
    <lineage>
        <taxon>Bacteria</taxon>
        <taxon>Bacillati</taxon>
        <taxon>Actinomycetota</taxon>
        <taxon>Actinomycetes</taxon>
        <taxon>Mycobacteriales</taxon>
        <taxon>Gordoniaceae</taxon>
        <taxon>Gordonia</taxon>
    </lineage>
</organism>
<dbReference type="STRING" id="410332.SAMN04488550_0199"/>
<reference evidence="3 4" key="1">
    <citation type="submission" date="2013-02" db="EMBL/GenBank/DDBJ databases">
        <title>Whole genome shotgun sequence of Gordonia malaquae NBRC 108250.</title>
        <authorList>
            <person name="Yoshida I."/>
            <person name="Hosoyama A."/>
            <person name="Tsuchikane K."/>
            <person name="Ando Y."/>
            <person name="Baba S."/>
            <person name="Ohji S."/>
            <person name="Hamada M."/>
            <person name="Tamura T."/>
            <person name="Yamazoe A."/>
            <person name="Yamazaki S."/>
            <person name="Fujita N."/>
        </authorList>
    </citation>
    <scope>NUCLEOTIDE SEQUENCE [LARGE SCALE GENOMIC DNA]</scope>
    <source>
        <strain evidence="3 4">NBRC 108250</strain>
    </source>
</reference>
<dbReference type="EMBL" id="BAOP01000080">
    <property type="protein sequence ID" value="GAC82102.1"/>
    <property type="molecule type" value="Genomic_DNA"/>
</dbReference>
<feature type="compositionally biased region" description="Basic and acidic residues" evidence="1">
    <location>
        <begin position="294"/>
        <end position="305"/>
    </location>
</feature>
<proteinExistence type="predicted"/>
<keyword evidence="4" id="KW-1185">Reference proteome</keyword>